<name>A0A8K0NXJ7_LADFU</name>
<keyword evidence="8" id="KW-0393">Immunoglobulin domain</keyword>
<dbReference type="SMART" id="SM00408">
    <property type="entry name" value="IGc2"/>
    <property type="match status" value="3"/>
</dbReference>
<dbReference type="InterPro" id="IPR007110">
    <property type="entry name" value="Ig-like_dom"/>
</dbReference>
<dbReference type="Proteomes" id="UP000792457">
    <property type="component" value="Unassembled WGS sequence"/>
</dbReference>
<feature type="domain" description="Ig-like" evidence="9">
    <location>
        <begin position="130"/>
        <end position="234"/>
    </location>
</feature>
<keyword evidence="6" id="KW-1015">Disulfide bond</keyword>
<evidence type="ECO:0000259" key="10">
    <source>
        <dbReference type="PROSITE" id="PS50853"/>
    </source>
</evidence>
<reference evidence="11" key="2">
    <citation type="submission" date="2017-10" db="EMBL/GenBank/DDBJ databases">
        <title>Ladona fulva Genome sequencing and assembly.</title>
        <authorList>
            <person name="Murali S."/>
            <person name="Richards S."/>
            <person name="Bandaranaike D."/>
            <person name="Bellair M."/>
            <person name="Blankenburg K."/>
            <person name="Chao H."/>
            <person name="Dinh H."/>
            <person name="Doddapaneni H."/>
            <person name="Dugan-Rocha S."/>
            <person name="Elkadiri S."/>
            <person name="Gnanaolivu R."/>
            <person name="Hernandez B."/>
            <person name="Skinner E."/>
            <person name="Javaid M."/>
            <person name="Lee S."/>
            <person name="Li M."/>
            <person name="Ming W."/>
            <person name="Munidasa M."/>
            <person name="Muniz J."/>
            <person name="Nguyen L."/>
            <person name="Hughes D."/>
            <person name="Osuji N."/>
            <person name="Pu L.-L."/>
            <person name="Puazo M."/>
            <person name="Qu C."/>
            <person name="Quiroz J."/>
            <person name="Raj R."/>
            <person name="Weissenberger G."/>
            <person name="Xin Y."/>
            <person name="Zou X."/>
            <person name="Han Y."/>
            <person name="Worley K."/>
            <person name="Muzny D."/>
            <person name="Gibbs R."/>
        </authorList>
    </citation>
    <scope>NUCLEOTIDE SEQUENCE</scope>
    <source>
        <strain evidence="11">Sampled in the wild</strain>
    </source>
</reference>
<dbReference type="SUPFAM" id="SSF48726">
    <property type="entry name" value="Immunoglobulin"/>
    <property type="match status" value="4"/>
</dbReference>
<keyword evidence="7" id="KW-0325">Glycoprotein</keyword>
<feature type="domain" description="Ig-like" evidence="9">
    <location>
        <begin position="400"/>
        <end position="492"/>
    </location>
</feature>
<keyword evidence="12" id="KW-1185">Reference proteome</keyword>
<dbReference type="GO" id="GO:0030154">
    <property type="term" value="P:cell differentiation"/>
    <property type="evidence" value="ECO:0007669"/>
    <property type="project" value="UniProtKB-ARBA"/>
</dbReference>
<protein>
    <submittedName>
        <fullName evidence="11">Uncharacterized protein</fullName>
    </submittedName>
</protein>
<dbReference type="PANTHER" id="PTHR13817">
    <property type="entry name" value="TITIN"/>
    <property type="match status" value="1"/>
</dbReference>
<comment type="subcellular location">
    <subcellularLocation>
        <location evidence="1">Cell membrane</location>
    </subcellularLocation>
</comment>
<keyword evidence="5" id="KW-0472">Membrane</keyword>
<dbReference type="PANTHER" id="PTHR13817:SF171">
    <property type="entry name" value="STRETCHIN-MLCK, ISOFORM U"/>
    <property type="match status" value="1"/>
</dbReference>
<dbReference type="SUPFAM" id="SSF49265">
    <property type="entry name" value="Fibronectin type III"/>
    <property type="match status" value="1"/>
</dbReference>
<evidence type="ECO:0000256" key="2">
    <source>
        <dbReference type="ARBA" id="ARBA00022475"/>
    </source>
</evidence>
<reference evidence="11" key="1">
    <citation type="submission" date="2013-04" db="EMBL/GenBank/DDBJ databases">
        <authorList>
            <person name="Qu J."/>
            <person name="Murali S.C."/>
            <person name="Bandaranaike D."/>
            <person name="Bellair M."/>
            <person name="Blankenburg K."/>
            <person name="Chao H."/>
            <person name="Dinh H."/>
            <person name="Doddapaneni H."/>
            <person name="Downs B."/>
            <person name="Dugan-Rocha S."/>
            <person name="Elkadiri S."/>
            <person name="Gnanaolivu R.D."/>
            <person name="Hernandez B."/>
            <person name="Javaid M."/>
            <person name="Jayaseelan J.C."/>
            <person name="Lee S."/>
            <person name="Li M."/>
            <person name="Ming W."/>
            <person name="Munidasa M."/>
            <person name="Muniz J."/>
            <person name="Nguyen L."/>
            <person name="Ongeri F."/>
            <person name="Osuji N."/>
            <person name="Pu L.-L."/>
            <person name="Puazo M."/>
            <person name="Qu C."/>
            <person name="Quiroz J."/>
            <person name="Raj R."/>
            <person name="Weissenberger G."/>
            <person name="Xin Y."/>
            <person name="Zou X."/>
            <person name="Han Y."/>
            <person name="Richards S."/>
            <person name="Worley K."/>
            <person name="Muzny D."/>
            <person name="Gibbs R."/>
        </authorList>
    </citation>
    <scope>NUCLEOTIDE SEQUENCE</scope>
    <source>
        <strain evidence="11">Sampled in the wild</strain>
    </source>
</reference>
<dbReference type="EMBL" id="KZ308161">
    <property type="protein sequence ID" value="KAG8223459.1"/>
    <property type="molecule type" value="Genomic_DNA"/>
</dbReference>
<evidence type="ECO:0000256" key="4">
    <source>
        <dbReference type="ARBA" id="ARBA00022737"/>
    </source>
</evidence>
<dbReference type="InterPro" id="IPR013783">
    <property type="entry name" value="Ig-like_fold"/>
</dbReference>
<gene>
    <name evidence="11" type="ORF">J437_LFUL001953</name>
</gene>
<feature type="domain" description="Ig-like" evidence="9">
    <location>
        <begin position="524"/>
        <end position="560"/>
    </location>
</feature>
<evidence type="ECO:0000256" key="6">
    <source>
        <dbReference type="ARBA" id="ARBA00023157"/>
    </source>
</evidence>
<feature type="domain" description="Fibronectin type-III" evidence="10">
    <location>
        <begin position="27"/>
        <end position="122"/>
    </location>
</feature>
<keyword evidence="4" id="KW-0677">Repeat</keyword>
<organism evidence="11 12">
    <name type="scientific">Ladona fulva</name>
    <name type="common">Scarce chaser dragonfly</name>
    <name type="synonym">Libellula fulva</name>
    <dbReference type="NCBI Taxonomy" id="123851"/>
    <lineage>
        <taxon>Eukaryota</taxon>
        <taxon>Metazoa</taxon>
        <taxon>Ecdysozoa</taxon>
        <taxon>Arthropoda</taxon>
        <taxon>Hexapoda</taxon>
        <taxon>Insecta</taxon>
        <taxon>Pterygota</taxon>
        <taxon>Palaeoptera</taxon>
        <taxon>Odonata</taxon>
        <taxon>Epiprocta</taxon>
        <taxon>Anisoptera</taxon>
        <taxon>Libelluloidea</taxon>
        <taxon>Libellulidae</taxon>
        <taxon>Ladona</taxon>
    </lineage>
</organism>
<dbReference type="PROSITE" id="PS50853">
    <property type="entry name" value="FN3"/>
    <property type="match status" value="1"/>
</dbReference>
<dbReference type="OrthoDB" id="10260894at2759"/>
<evidence type="ECO:0000256" key="5">
    <source>
        <dbReference type="ARBA" id="ARBA00023136"/>
    </source>
</evidence>
<evidence type="ECO:0000259" key="9">
    <source>
        <dbReference type="PROSITE" id="PS50835"/>
    </source>
</evidence>
<dbReference type="FunFam" id="2.60.40.10:FF:000328">
    <property type="entry name" value="CLUMA_CG000981, isoform A"/>
    <property type="match status" value="1"/>
</dbReference>
<dbReference type="InterPro" id="IPR003599">
    <property type="entry name" value="Ig_sub"/>
</dbReference>
<dbReference type="InterPro" id="IPR036179">
    <property type="entry name" value="Ig-like_dom_sf"/>
</dbReference>
<comment type="caution">
    <text evidence="11">The sequence shown here is derived from an EMBL/GenBank/DDBJ whole genome shotgun (WGS) entry which is preliminary data.</text>
</comment>
<dbReference type="SMART" id="SM00409">
    <property type="entry name" value="IG"/>
    <property type="match status" value="3"/>
</dbReference>
<dbReference type="InterPro" id="IPR036116">
    <property type="entry name" value="FN3_sf"/>
</dbReference>
<sequence>MSLTNIYSAVKSALSFVWGAFGSKSYVPGPIGGEPIVTDSGRNWVTLSWPKPKTRIESAPVLAYKVEAWLVGEGARWVELGMSPIASFDAFGLQGGRDYLFRVTPRNRYGWGESVTTSTPVALGKHMILPEFISILPGQMKALRGMDIKLECQVRGDPIPDIRWYRDGFLLFGKAEGEEKKTEEKSVDMKRLQITFDGSKCALSIKEVRESDTARYMCEASNAAGRVSTFARLLVVTDPKVWAADGKLRKWRMQSVGRDGEGDGEVVGRASVSALEDADLTCEFPPQFTMRLRDRRVQMTYPVRLTCQVAGNPRPDVVWHKDGKLINPEEDDRWAITSDEERFHTLELSRAVVEDSGEISATAQNAHGSVSCRCRLVVDKGIRAYVAPEFLFPLEGEVGPGGGQVASGEEALKVPEGGEIRLLTHVEAYPSVGIMWHRDGVRLRPRRLTIMTLDHDGRVELVVASATARDSGLYECTATNEVGRATTSLRVAVVPADGTAQSATSSLRPIPTLLPPHIPYSKVPMFLTKPRSTEAEEGDTVIIHCEVIGDPKPEVIWLRDWLKVRYSFYFIQFPKQTLFDLLENFTTSLIKVDGLNI</sequence>
<dbReference type="CDD" id="cd00063">
    <property type="entry name" value="FN3"/>
    <property type="match status" value="1"/>
</dbReference>
<dbReference type="Pfam" id="PF07679">
    <property type="entry name" value="I-set"/>
    <property type="match status" value="4"/>
</dbReference>
<dbReference type="PROSITE" id="PS50835">
    <property type="entry name" value="IG_LIKE"/>
    <property type="match status" value="4"/>
</dbReference>
<keyword evidence="3" id="KW-0732">Signal</keyword>
<dbReference type="FunFam" id="2.60.40.10:FF:000069">
    <property type="entry name" value="Alpha-protein kinase 3"/>
    <property type="match status" value="1"/>
</dbReference>
<keyword evidence="2" id="KW-1003">Cell membrane</keyword>
<evidence type="ECO:0000256" key="3">
    <source>
        <dbReference type="ARBA" id="ARBA00022729"/>
    </source>
</evidence>
<dbReference type="InterPro" id="IPR013098">
    <property type="entry name" value="Ig_I-set"/>
</dbReference>
<dbReference type="SMART" id="SM00060">
    <property type="entry name" value="FN3"/>
    <property type="match status" value="1"/>
</dbReference>
<dbReference type="AlphaFoldDB" id="A0A8K0NXJ7"/>
<evidence type="ECO:0000313" key="12">
    <source>
        <dbReference type="Proteomes" id="UP000792457"/>
    </source>
</evidence>
<dbReference type="InterPro" id="IPR050964">
    <property type="entry name" value="Striated_Muscle_Regulatory"/>
</dbReference>
<evidence type="ECO:0000313" key="11">
    <source>
        <dbReference type="EMBL" id="KAG8223459.1"/>
    </source>
</evidence>
<accession>A0A8K0NXJ7</accession>
<evidence type="ECO:0000256" key="8">
    <source>
        <dbReference type="ARBA" id="ARBA00023319"/>
    </source>
</evidence>
<proteinExistence type="predicted"/>
<dbReference type="InterPro" id="IPR003598">
    <property type="entry name" value="Ig_sub2"/>
</dbReference>
<dbReference type="FunFam" id="2.60.40.10:FF:000107">
    <property type="entry name" value="Myosin, light chain kinase a"/>
    <property type="match status" value="1"/>
</dbReference>
<dbReference type="InterPro" id="IPR003961">
    <property type="entry name" value="FN3_dom"/>
</dbReference>
<evidence type="ECO:0000256" key="7">
    <source>
        <dbReference type="ARBA" id="ARBA00023180"/>
    </source>
</evidence>
<feature type="domain" description="Ig-like" evidence="9">
    <location>
        <begin position="286"/>
        <end position="371"/>
    </location>
</feature>
<dbReference type="GO" id="GO:0009653">
    <property type="term" value="P:anatomical structure morphogenesis"/>
    <property type="evidence" value="ECO:0007669"/>
    <property type="project" value="UniProtKB-ARBA"/>
</dbReference>
<evidence type="ECO:0000256" key="1">
    <source>
        <dbReference type="ARBA" id="ARBA00004236"/>
    </source>
</evidence>
<dbReference type="Gene3D" id="2.60.40.10">
    <property type="entry name" value="Immunoglobulins"/>
    <property type="match status" value="5"/>
</dbReference>
<dbReference type="GO" id="GO:0005886">
    <property type="term" value="C:plasma membrane"/>
    <property type="evidence" value="ECO:0007669"/>
    <property type="project" value="UniProtKB-SubCell"/>
</dbReference>